<feature type="compositionally biased region" description="Polar residues" evidence="1">
    <location>
        <begin position="56"/>
        <end position="75"/>
    </location>
</feature>
<evidence type="ECO:0000313" key="4">
    <source>
        <dbReference type="WBParaSite" id="EgrG_000997600"/>
    </source>
</evidence>
<feature type="region of interest" description="Disordered" evidence="1">
    <location>
        <begin position="37"/>
        <end position="75"/>
    </location>
</feature>
<dbReference type="OrthoDB" id="10471138at2759"/>
<organism evidence="2">
    <name type="scientific">Echinococcus granulosus</name>
    <name type="common">Hydatid tapeworm</name>
    <dbReference type="NCBI Taxonomy" id="6210"/>
    <lineage>
        <taxon>Eukaryota</taxon>
        <taxon>Metazoa</taxon>
        <taxon>Spiralia</taxon>
        <taxon>Lophotrochozoa</taxon>
        <taxon>Platyhelminthes</taxon>
        <taxon>Cestoda</taxon>
        <taxon>Eucestoda</taxon>
        <taxon>Cyclophyllidea</taxon>
        <taxon>Taeniidae</taxon>
        <taxon>Echinococcus</taxon>
        <taxon>Echinococcus granulosus group</taxon>
    </lineage>
</organism>
<reference evidence="2" key="2">
    <citation type="submission" date="2014-06" db="EMBL/GenBank/DDBJ databases">
        <authorList>
            <person name="Aslett M."/>
        </authorList>
    </citation>
    <scope>NUCLEOTIDE SEQUENCE</scope>
</reference>
<proteinExistence type="predicted"/>
<evidence type="ECO:0000313" key="2">
    <source>
        <dbReference type="EMBL" id="CDS17242.1"/>
    </source>
</evidence>
<dbReference type="EMBL" id="LK028577">
    <property type="protein sequence ID" value="CDS17242.1"/>
    <property type="molecule type" value="Genomic_DNA"/>
</dbReference>
<evidence type="ECO:0000313" key="3">
    <source>
        <dbReference type="Proteomes" id="UP000492820"/>
    </source>
</evidence>
<name>A0A068WFT2_ECHGR</name>
<protein>
    <submittedName>
        <fullName evidence="2 4">Uncharacterized protein</fullName>
    </submittedName>
</protein>
<evidence type="ECO:0000256" key="1">
    <source>
        <dbReference type="SAM" id="MobiDB-lite"/>
    </source>
</evidence>
<sequence>MAVGARQECQENDAVEGKAPSLLAHLSSTIPCVASPLPPSSPSSPFGVKSPLPSRPNRQCSSCLLHSTPTTVSPA</sequence>
<reference evidence="2 3" key="1">
    <citation type="journal article" date="2013" name="Nature">
        <title>The genomes of four tapeworm species reveal adaptations to parasitism.</title>
        <authorList>
            <person name="Tsai I.J."/>
            <person name="Zarowiecki M."/>
            <person name="Holroyd N."/>
            <person name="Garciarrubio A."/>
            <person name="Sanchez-Flores A."/>
            <person name="Brooks K.L."/>
            <person name="Tracey A."/>
            <person name="Bobes R.J."/>
            <person name="Fragoso G."/>
            <person name="Sciutto E."/>
            <person name="Aslett M."/>
            <person name="Beasley H."/>
            <person name="Bennett H.M."/>
            <person name="Cai J."/>
            <person name="Camicia F."/>
            <person name="Clark R."/>
            <person name="Cucher M."/>
            <person name="De Silva N."/>
            <person name="Day T.A."/>
            <person name="Deplazes P."/>
            <person name="Estrada K."/>
            <person name="Fernandez C."/>
            <person name="Holland P.W."/>
            <person name="Hou J."/>
            <person name="Hu S."/>
            <person name="Huckvale T."/>
            <person name="Hung S.S."/>
            <person name="Kamenetzky L."/>
            <person name="Keane J.A."/>
            <person name="Kiss F."/>
            <person name="Koziol U."/>
            <person name="Lambert O."/>
            <person name="Liu K."/>
            <person name="Luo X."/>
            <person name="Luo Y."/>
            <person name="Macchiaroli N."/>
            <person name="Nichol S."/>
            <person name="Paps J."/>
            <person name="Parkinson J."/>
            <person name="Pouchkina-Stantcheva N."/>
            <person name="Riddiford N."/>
            <person name="Rosenzvit M."/>
            <person name="Salinas G."/>
            <person name="Wasmuth J.D."/>
            <person name="Zamanian M."/>
            <person name="Zheng Y."/>
            <person name="Cai X."/>
            <person name="Soberon X."/>
            <person name="Olson P.D."/>
            <person name="Laclette J.P."/>
            <person name="Brehm K."/>
            <person name="Berriman M."/>
            <person name="Garciarrubio A."/>
            <person name="Bobes R.J."/>
            <person name="Fragoso G."/>
            <person name="Sanchez-Flores A."/>
            <person name="Estrada K."/>
            <person name="Cevallos M.A."/>
            <person name="Morett E."/>
            <person name="Gonzalez V."/>
            <person name="Portillo T."/>
            <person name="Ochoa-Leyva A."/>
            <person name="Jose M.V."/>
            <person name="Sciutto E."/>
            <person name="Landa A."/>
            <person name="Jimenez L."/>
            <person name="Valdes V."/>
            <person name="Carrero J.C."/>
            <person name="Larralde C."/>
            <person name="Morales-Montor J."/>
            <person name="Limon-Lason J."/>
            <person name="Soberon X."/>
            <person name="Laclette J.P."/>
        </authorList>
    </citation>
    <scope>NUCLEOTIDE SEQUENCE [LARGE SCALE GENOMIC DNA]</scope>
</reference>
<dbReference type="Proteomes" id="UP000492820">
    <property type="component" value="Unassembled WGS sequence"/>
</dbReference>
<reference evidence="4" key="3">
    <citation type="submission" date="2020-10" db="UniProtKB">
        <authorList>
            <consortium name="WormBaseParasite"/>
        </authorList>
    </citation>
    <scope>IDENTIFICATION</scope>
</reference>
<gene>
    <name evidence="2" type="ORF">EgrG_000997600</name>
</gene>
<accession>A0A068WFT2</accession>
<dbReference type="AlphaFoldDB" id="A0A068WFT2"/>
<dbReference type="WBParaSite" id="EgrG_000997600">
    <property type="protein sequence ID" value="EgrG_000997600"/>
    <property type="gene ID" value="EgrG_000997600"/>
</dbReference>